<comment type="caution">
    <text evidence="6">The sequence shown here is derived from an EMBL/GenBank/DDBJ whole genome shotgun (WGS) entry which is preliminary data.</text>
</comment>
<dbReference type="GO" id="GO:0000045">
    <property type="term" value="P:autophagosome assembly"/>
    <property type="evidence" value="ECO:0007669"/>
    <property type="project" value="TreeGrafter"/>
</dbReference>
<name>A0A5J4WLB6_9EUKA</name>
<evidence type="ECO:0000313" key="6">
    <source>
        <dbReference type="EMBL" id="KAA6395740.1"/>
    </source>
</evidence>
<evidence type="ECO:0000256" key="2">
    <source>
        <dbReference type="ARBA" id="ARBA00022741"/>
    </source>
</evidence>
<dbReference type="GO" id="GO:0010506">
    <property type="term" value="P:regulation of autophagy"/>
    <property type="evidence" value="ECO:0007669"/>
    <property type="project" value="InterPro"/>
</dbReference>
<proteinExistence type="predicted"/>
<keyword evidence="2" id="KW-0547">Nucleotide-binding</keyword>
<dbReference type="InterPro" id="IPR011009">
    <property type="entry name" value="Kinase-like_dom_sf"/>
</dbReference>
<dbReference type="Pfam" id="PF00069">
    <property type="entry name" value="Pkinase"/>
    <property type="match status" value="1"/>
</dbReference>
<feature type="domain" description="Protein kinase" evidence="5">
    <location>
        <begin position="1"/>
        <end position="318"/>
    </location>
</feature>
<sequence>MRYVQLFRKYLEGRISAFVAISLLQNNYRLSSSLRSPPHVQQTWMWEMGSQQVQLVFQRQTAASLALTSSLSCYSRTQFLFLPIVQSAYSFTCRNLGTQSFLRDLGSIDQAYVQQRGQLALCKRRKIGLFAILQMEYCNMKTLNIIAKQPDITLPSFTLRALMKQTLQGLRVFHAAGLIHRDIKCDNILLHSPPGSGFVYAKISDFGFAERKNQRNELSKFKGTLPFMSPEMFQQTVKATQKVDIYALGITFYHLLTRNYPIYGKSISEHQKKMAQMKNISRPQQIKDDHLWDLLSKLLEFDPDKRITAAEALQHPYFTSPEAIADVSKEQQDLALLAAEVESKGNLFITIFDKDPTYIVAESIIKEFLLKDILKNQKKT</sequence>
<dbReference type="PROSITE" id="PS50011">
    <property type="entry name" value="PROTEIN_KINASE_DOM"/>
    <property type="match status" value="1"/>
</dbReference>
<protein>
    <submittedName>
        <fullName evidence="6">Putative phosphorylase b kinase gamma catalytic chain</fullName>
    </submittedName>
</protein>
<dbReference type="GO" id="GO:0005829">
    <property type="term" value="C:cytosol"/>
    <property type="evidence" value="ECO:0007669"/>
    <property type="project" value="TreeGrafter"/>
</dbReference>
<dbReference type="PANTHER" id="PTHR24348:SF22">
    <property type="entry name" value="NON-SPECIFIC SERINE_THREONINE PROTEIN KINASE"/>
    <property type="match status" value="1"/>
</dbReference>
<dbReference type="InterPro" id="IPR008271">
    <property type="entry name" value="Ser/Thr_kinase_AS"/>
</dbReference>
<gene>
    <name evidence="6" type="ORF">EZS28_008728</name>
</gene>
<dbReference type="GO" id="GO:0016020">
    <property type="term" value="C:membrane"/>
    <property type="evidence" value="ECO:0007669"/>
    <property type="project" value="TreeGrafter"/>
</dbReference>
<dbReference type="PROSITE" id="PS00108">
    <property type="entry name" value="PROTEIN_KINASE_ST"/>
    <property type="match status" value="1"/>
</dbReference>
<dbReference type="InterPro" id="IPR000719">
    <property type="entry name" value="Prot_kinase_dom"/>
</dbReference>
<organism evidence="6 7">
    <name type="scientific">Streblomastix strix</name>
    <dbReference type="NCBI Taxonomy" id="222440"/>
    <lineage>
        <taxon>Eukaryota</taxon>
        <taxon>Metamonada</taxon>
        <taxon>Preaxostyla</taxon>
        <taxon>Oxymonadida</taxon>
        <taxon>Streblomastigidae</taxon>
        <taxon>Streblomastix</taxon>
    </lineage>
</organism>
<dbReference type="GO" id="GO:0004674">
    <property type="term" value="F:protein serine/threonine kinase activity"/>
    <property type="evidence" value="ECO:0007669"/>
    <property type="project" value="InterPro"/>
</dbReference>
<keyword evidence="1" id="KW-0808">Transferase</keyword>
<dbReference type="GO" id="GO:0005776">
    <property type="term" value="C:autophagosome"/>
    <property type="evidence" value="ECO:0007669"/>
    <property type="project" value="TreeGrafter"/>
</dbReference>
<dbReference type="SMART" id="SM00220">
    <property type="entry name" value="S_TKc"/>
    <property type="match status" value="1"/>
</dbReference>
<dbReference type="AlphaFoldDB" id="A0A5J4WLB6"/>
<dbReference type="PANTHER" id="PTHR24348">
    <property type="entry name" value="SERINE/THREONINE-PROTEIN KINASE UNC-51-RELATED"/>
    <property type="match status" value="1"/>
</dbReference>
<dbReference type="SUPFAM" id="SSF56112">
    <property type="entry name" value="Protein kinase-like (PK-like)"/>
    <property type="match status" value="1"/>
</dbReference>
<keyword evidence="3 6" id="KW-0418">Kinase</keyword>
<evidence type="ECO:0000256" key="3">
    <source>
        <dbReference type="ARBA" id="ARBA00022777"/>
    </source>
</evidence>
<evidence type="ECO:0000256" key="1">
    <source>
        <dbReference type="ARBA" id="ARBA00022679"/>
    </source>
</evidence>
<dbReference type="EMBL" id="SNRW01001603">
    <property type="protein sequence ID" value="KAA6395740.1"/>
    <property type="molecule type" value="Genomic_DNA"/>
</dbReference>
<reference evidence="6 7" key="1">
    <citation type="submission" date="2019-03" db="EMBL/GenBank/DDBJ databases">
        <title>Single cell metagenomics reveals metabolic interactions within the superorganism composed of flagellate Streblomastix strix and complex community of Bacteroidetes bacteria on its surface.</title>
        <authorList>
            <person name="Treitli S.C."/>
            <person name="Kolisko M."/>
            <person name="Husnik F."/>
            <person name="Keeling P."/>
            <person name="Hampl V."/>
        </authorList>
    </citation>
    <scope>NUCLEOTIDE SEQUENCE [LARGE SCALE GENOMIC DNA]</scope>
    <source>
        <strain evidence="6">ST1C</strain>
    </source>
</reference>
<dbReference type="GO" id="GO:0000407">
    <property type="term" value="C:phagophore assembly site"/>
    <property type="evidence" value="ECO:0007669"/>
    <property type="project" value="TreeGrafter"/>
</dbReference>
<evidence type="ECO:0000256" key="4">
    <source>
        <dbReference type="ARBA" id="ARBA00022840"/>
    </source>
</evidence>
<dbReference type="Gene3D" id="1.10.510.10">
    <property type="entry name" value="Transferase(Phosphotransferase) domain 1"/>
    <property type="match status" value="1"/>
</dbReference>
<evidence type="ECO:0000313" key="7">
    <source>
        <dbReference type="Proteomes" id="UP000324800"/>
    </source>
</evidence>
<evidence type="ECO:0000259" key="5">
    <source>
        <dbReference type="PROSITE" id="PS50011"/>
    </source>
</evidence>
<accession>A0A5J4WLB6</accession>
<keyword evidence="4" id="KW-0067">ATP-binding</keyword>
<dbReference type="Proteomes" id="UP000324800">
    <property type="component" value="Unassembled WGS sequence"/>
</dbReference>
<dbReference type="GO" id="GO:0005524">
    <property type="term" value="F:ATP binding"/>
    <property type="evidence" value="ECO:0007669"/>
    <property type="project" value="UniProtKB-KW"/>
</dbReference>
<dbReference type="InterPro" id="IPR045269">
    <property type="entry name" value="Atg1-like"/>
</dbReference>